<comment type="similarity">
    <text evidence="1">Belongs to the PGI/PMI family.</text>
</comment>
<dbReference type="PROSITE" id="PS51464">
    <property type="entry name" value="SIS"/>
    <property type="match status" value="1"/>
</dbReference>
<organism evidence="4 5">
    <name type="scientific">Candidatus Berkelbacteria bacterium CG10_big_fil_rev_8_21_14_0_10_43_14</name>
    <dbReference type="NCBI Taxonomy" id="1974515"/>
    <lineage>
        <taxon>Bacteria</taxon>
        <taxon>Candidatus Berkelbacteria</taxon>
    </lineage>
</organism>
<feature type="domain" description="SIS" evidence="3">
    <location>
        <begin position="40"/>
        <end position="173"/>
    </location>
</feature>
<dbReference type="GO" id="GO:0097367">
    <property type="term" value="F:carbohydrate derivative binding"/>
    <property type="evidence" value="ECO:0007669"/>
    <property type="project" value="InterPro"/>
</dbReference>
<dbReference type="GO" id="GO:1901135">
    <property type="term" value="P:carbohydrate derivative metabolic process"/>
    <property type="evidence" value="ECO:0007669"/>
    <property type="project" value="InterPro"/>
</dbReference>
<gene>
    <name evidence="4" type="ORF">COT79_02885</name>
</gene>
<dbReference type="Gene3D" id="3.40.50.10490">
    <property type="entry name" value="Glucose-6-phosphate isomerase like protein, domain 1"/>
    <property type="match status" value="2"/>
</dbReference>
<dbReference type="InterPro" id="IPR019490">
    <property type="entry name" value="Glu6P/Mann6P_isomerase_C"/>
</dbReference>
<dbReference type="Pfam" id="PF10432">
    <property type="entry name" value="bact-PGI_C"/>
    <property type="match status" value="1"/>
</dbReference>
<dbReference type="InterPro" id="IPR001347">
    <property type="entry name" value="SIS_dom"/>
</dbReference>
<dbReference type="Pfam" id="PF01380">
    <property type="entry name" value="SIS"/>
    <property type="match status" value="1"/>
</dbReference>
<dbReference type="GO" id="GO:0004476">
    <property type="term" value="F:mannose-6-phosphate isomerase activity"/>
    <property type="evidence" value="ECO:0007669"/>
    <property type="project" value="InterPro"/>
</dbReference>
<dbReference type="Proteomes" id="UP000231162">
    <property type="component" value="Unassembled WGS sequence"/>
</dbReference>
<dbReference type="EMBL" id="PEZX01000037">
    <property type="protein sequence ID" value="PIS06765.1"/>
    <property type="molecule type" value="Genomic_DNA"/>
</dbReference>
<evidence type="ECO:0000259" key="3">
    <source>
        <dbReference type="PROSITE" id="PS51464"/>
    </source>
</evidence>
<evidence type="ECO:0000256" key="1">
    <source>
        <dbReference type="ARBA" id="ARBA00010523"/>
    </source>
</evidence>
<protein>
    <recommendedName>
        <fullName evidence="3">SIS domain-containing protein</fullName>
    </recommendedName>
</protein>
<dbReference type="AlphaFoldDB" id="A0A2M6R8A2"/>
<reference evidence="5" key="1">
    <citation type="submission" date="2017-09" db="EMBL/GenBank/DDBJ databases">
        <title>Depth-based differentiation of microbial function through sediment-hosted aquifers and enrichment of novel symbionts in the deep terrestrial subsurface.</title>
        <authorList>
            <person name="Probst A.J."/>
            <person name="Ladd B."/>
            <person name="Jarett J.K."/>
            <person name="Geller-Mcgrath D.E."/>
            <person name="Sieber C.M.K."/>
            <person name="Emerson J.B."/>
            <person name="Anantharaman K."/>
            <person name="Thomas B.C."/>
            <person name="Malmstrom R."/>
            <person name="Stieglmeier M."/>
            <person name="Klingl A."/>
            <person name="Woyke T."/>
            <person name="Ryan C.M."/>
            <person name="Banfield J.F."/>
        </authorList>
    </citation>
    <scope>NUCLEOTIDE SEQUENCE [LARGE SCALE GENOMIC DNA]</scope>
</reference>
<evidence type="ECO:0000313" key="5">
    <source>
        <dbReference type="Proteomes" id="UP000231162"/>
    </source>
</evidence>
<sequence length="353" mass="39006">MDLDRYTEFSKLDSQGVLQNIEEFANQVETAQSTLREFAIPAPYIQAHDCVLLGSGSSYTANLIASRLYTQIGIPIVAWDQIGLPYSLTSKSLVIASSYSGETIETVSNFERAAKSGAKLCAITGGGSLGALCRKYNAPVFPIHYGAHSRHAIGFILTALYAIGSKLGYIEDTSALDDSITLLKGCIHKTKHDVVLSKNIAKQIALRLKNKSIHILAGGVWYGLAVRFAQQYNENSKSFAIASALNEFVLTGLDGVHFPNKMRDNIIYIILQSKYDKSHDRHIQSVLIQHFERKGIAYESLFIQPSTNMLAEVLQAIVLCDFISYYVALLNDSDPSAQPMKDDYNEMYISTKI</sequence>
<dbReference type="GO" id="GO:0004347">
    <property type="term" value="F:glucose-6-phosphate isomerase activity"/>
    <property type="evidence" value="ECO:0007669"/>
    <property type="project" value="InterPro"/>
</dbReference>
<evidence type="ECO:0000313" key="4">
    <source>
        <dbReference type="EMBL" id="PIS06765.1"/>
    </source>
</evidence>
<dbReference type="InterPro" id="IPR046348">
    <property type="entry name" value="SIS_dom_sf"/>
</dbReference>
<comment type="caution">
    <text evidence="4">The sequence shown here is derived from an EMBL/GenBank/DDBJ whole genome shotgun (WGS) entry which is preliminary data.</text>
</comment>
<dbReference type="SUPFAM" id="SSF53697">
    <property type="entry name" value="SIS domain"/>
    <property type="match status" value="1"/>
</dbReference>
<keyword evidence="2" id="KW-0413">Isomerase</keyword>
<evidence type="ECO:0000256" key="2">
    <source>
        <dbReference type="ARBA" id="ARBA00023235"/>
    </source>
</evidence>
<name>A0A2M6R8A2_9BACT</name>
<dbReference type="GO" id="GO:0005975">
    <property type="term" value="P:carbohydrate metabolic process"/>
    <property type="evidence" value="ECO:0007669"/>
    <property type="project" value="InterPro"/>
</dbReference>
<accession>A0A2M6R8A2</accession>
<proteinExistence type="inferred from homology"/>